<dbReference type="SUPFAM" id="SSF53335">
    <property type="entry name" value="S-adenosyl-L-methionine-dependent methyltransferases"/>
    <property type="match status" value="1"/>
</dbReference>
<dbReference type="InterPro" id="IPR029063">
    <property type="entry name" value="SAM-dependent_MTases_sf"/>
</dbReference>
<organism evidence="1 2">
    <name type="scientific">Pelobates cultripes</name>
    <name type="common">Western spadefoot toad</name>
    <dbReference type="NCBI Taxonomy" id="61616"/>
    <lineage>
        <taxon>Eukaryota</taxon>
        <taxon>Metazoa</taxon>
        <taxon>Chordata</taxon>
        <taxon>Craniata</taxon>
        <taxon>Vertebrata</taxon>
        <taxon>Euteleostomi</taxon>
        <taxon>Amphibia</taxon>
        <taxon>Batrachia</taxon>
        <taxon>Anura</taxon>
        <taxon>Pelobatoidea</taxon>
        <taxon>Pelobatidae</taxon>
        <taxon>Pelobates</taxon>
    </lineage>
</organism>
<accession>A0AAD1TJF9</accession>
<dbReference type="Gene3D" id="3.40.50.150">
    <property type="entry name" value="Vaccinia Virus protein VP39"/>
    <property type="match status" value="1"/>
</dbReference>
<name>A0AAD1TJF9_PELCU</name>
<evidence type="ECO:0000313" key="1">
    <source>
        <dbReference type="EMBL" id="CAH2328368.1"/>
    </source>
</evidence>
<reference evidence="1" key="1">
    <citation type="submission" date="2022-03" db="EMBL/GenBank/DDBJ databases">
        <authorList>
            <person name="Alioto T."/>
            <person name="Alioto T."/>
            <person name="Gomez Garrido J."/>
        </authorList>
    </citation>
    <scope>NUCLEOTIDE SEQUENCE</scope>
</reference>
<sequence>MDSYLRCGFVAVEVYQSDICSQKSLLQDADVVVLNNVFEYFLGKENQLKAWAFLNENLRKRGTLLVTVPSLKESLGKLKMNIDIGHWVEEIDLHTNVYLGEEIDQQALNDIHLYAVR</sequence>
<dbReference type="EMBL" id="OW240924">
    <property type="protein sequence ID" value="CAH2328368.1"/>
    <property type="molecule type" value="Genomic_DNA"/>
</dbReference>
<dbReference type="AlphaFoldDB" id="A0AAD1TJF9"/>
<gene>
    <name evidence="1" type="ORF">PECUL_23A055495</name>
</gene>
<proteinExistence type="predicted"/>
<keyword evidence="2" id="KW-1185">Reference proteome</keyword>
<dbReference type="Proteomes" id="UP001295444">
    <property type="component" value="Chromosome 13"/>
</dbReference>
<protein>
    <submittedName>
        <fullName evidence="1">Uncharacterized protein</fullName>
    </submittedName>
</protein>
<evidence type="ECO:0000313" key="2">
    <source>
        <dbReference type="Proteomes" id="UP001295444"/>
    </source>
</evidence>